<dbReference type="Proteomes" id="UP001338125">
    <property type="component" value="Unassembled WGS sequence"/>
</dbReference>
<feature type="region of interest" description="Disordered" evidence="1">
    <location>
        <begin position="445"/>
        <end position="562"/>
    </location>
</feature>
<evidence type="ECO:0000256" key="1">
    <source>
        <dbReference type="SAM" id="MobiDB-lite"/>
    </source>
</evidence>
<evidence type="ECO:0000313" key="3">
    <source>
        <dbReference type="EMBL" id="KAK5989294.1"/>
    </source>
</evidence>
<feature type="compositionally biased region" description="Low complexity" evidence="1">
    <location>
        <begin position="174"/>
        <end position="198"/>
    </location>
</feature>
<gene>
    <name evidence="3" type="ORF">PT974_10807</name>
</gene>
<keyword evidence="4" id="KW-1185">Reference proteome</keyword>
<dbReference type="PANTHER" id="PTHR39611:SF1">
    <property type="entry name" value="HYDROXYPROLINE-RICH GLYCOPROTEIN DZ-HRGP"/>
    <property type="match status" value="1"/>
</dbReference>
<feature type="compositionally biased region" description="Low complexity" evidence="1">
    <location>
        <begin position="476"/>
        <end position="490"/>
    </location>
</feature>
<feature type="region of interest" description="Disordered" evidence="1">
    <location>
        <begin position="106"/>
        <end position="216"/>
    </location>
</feature>
<feature type="compositionally biased region" description="Low complexity" evidence="1">
    <location>
        <begin position="447"/>
        <end position="460"/>
    </location>
</feature>
<dbReference type="EMBL" id="JAVFKD010000015">
    <property type="protein sequence ID" value="KAK5989294.1"/>
    <property type="molecule type" value="Genomic_DNA"/>
</dbReference>
<dbReference type="InterPro" id="IPR055936">
    <property type="entry name" value="DUF7514"/>
</dbReference>
<feature type="compositionally biased region" description="Basic and acidic residues" evidence="1">
    <location>
        <begin position="1"/>
        <end position="11"/>
    </location>
</feature>
<name>A0ABR0SAU8_9HYPO</name>
<feature type="compositionally biased region" description="Low complexity" evidence="1">
    <location>
        <begin position="37"/>
        <end position="54"/>
    </location>
</feature>
<reference evidence="3 4" key="1">
    <citation type="submission" date="2024-01" db="EMBL/GenBank/DDBJ databases">
        <title>Complete genome of Cladobotryum mycophilum ATHUM6906.</title>
        <authorList>
            <person name="Christinaki A.C."/>
            <person name="Myridakis A.I."/>
            <person name="Kouvelis V.N."/>
        </authorList>
    </citation>
    <scope>NUCLEOTIDE SEQUENCE [LARGE SCALE GENOMIC DNA]</scope>
    <source>
        <strain evidence="3 4">ATHUM6906</strain>
    </source>
</reference>
<dbReference type="PANTHER" id="PTHR39611">
    <property type="entry name" value="HYDROXYPROLINE-RICH GLYCOPROTEIN DZ-HRGP-RELATED"/>
    <property type="match status" value="1"/>
</dbReference>
<feature type="domain" description="DUF7514" evidence="2">
    <location>
        <begin position="256"/>
        <end position="428"/>
    </location>
</feature>
<feature type="region of interest" description="Disordered" evidence="1">
    <location>
        <begin position="1"/>
        <end position="55"/>
    </location>
</feature>
<feature type="compositionally biased region" description="Polar residues" evidence="1">
    <location>
        <begin position="109"/>
        <end position="131"/>
    </location>
</feature>
<proteinExistence type="predicted"/>
<feature type="compositionally biased region" description="Low complexity" evidence="1">
    <location>
        <begin position="132"/>
        <end position="142"/>
    </location>
</feature>
<evidence type="ECO:0000313" key="4">
    <source>
        <dbReference type="Proteomes" id="UP001338125"/>
    </source>
</evidence>
<evidence type="ECO:0000259" key="2">
    <source>
        <dbReference type="Pfam" id="PF24355"/>
    </source>
</evidence>
<protein>
    <recommendedName>
        <fullName evidence="2">DUF7514 domain-containing protein</fullName>
    </recommendedName>
</protein>
<comment type="caution">
    <text evidence="3">The sequence shown here is derived from an EMBL/GenBank/DDBJ whole genome shotgun (WGS) entry which is preliminary data.</text>
</comment>
<feature type="region of interest" description="Disordered" evidence="1">
    <location>
        <begin position="62"/>
        <end position="81"/>
    </location>
</feature>
<feature type="compositionally biased region" description="Basic and acidic residues" evidence="1">
    <location>
        <begin position="462"/>
        <end position="474"/>
    </location>
</feature>
<organism evidence="3 4">
    <name type="scientific">Cladobotryum mycophilum</name>
    <dbReference type="NCBI Taxonomy" id="491253"/>
    <lineage>
        <taxon>Eukaryota</taxon>
        <taxon>Fungi</taxon>
        <taxon>Dikarya</taxon>
        <taxon>Ascomycota</taxon>
        <taxon>Pezizomycotina</taxon>
        <taxon>Sordariomycetes</taxon>
        <taxon>Hypocreomycetidae</taxon>
        <taxon>Hypocreales</taxon>
        <taxon>Hypocreaceae</taxon>
        <taxon>Cladobotryum</taxon>
    </lineage>
</organism>
<sequence>MSSTKVREIKGRKAQVVDVHKSNTKPSVQQKEKRGQSSSSPSSSSPLPESFLLSKLQKMTGDLVSSMNTTTATTKKMGKKQVDDVVRGLEEWNAKWFEELVSKVKGELAQSTEDGSHSVQSLSSDEVLTPQSRSNSSSPKSSTFKPYQSTVEDDPEDDYFLVKGLDRGTAFERPSPSTQTSYSSTSSSPTSSTSSYSYGATPLPNHPSSSSPRAPQQHHLILPIQLLKPDLPAKPISAPERSSTEPALSAVDAKWGRLFNDKNEPTPALGRFLRGIANYIIAEYTPTDSHVITPEKLDRFYSKYKLEGEVFPFQRFFSQGVFDTHYQKTHRGLEFLYLDLRCEHHLVQSNPGSRPSIPALTPAGFEDWMTLLIRASPDREARRLDLIVADLPIVADGPSGVKPERLPRQISRHLFPDRCHAKAYDLLTSSFTEWCRIAAPPDLGTHSVPSSLRASPPASSRTHRDERRRYKDETTESTPHSRSSHRTSSSYKVYDRGSGSSSKHPRESRYHESSRRSREKSPPVTEKYHRSKRYREVSPRAEERRNREDEYRRYGHGRRSTS</sequence>
<feature type="compositionally biased region" description="Basic and acidic residues" evidence="1">
    <location>
        <begin position="504"/>
        <end position="521"/>
    </location>
</feature>
<dbReference type="Pfam" id="PF24355">
    <property type="entry name" value="DUF7514"/>
    <property type="match status" value="1"/>
</dbReference>
<accession>A0ABR0SAU8</accession>
<feature type="compositionally biased region" description="Basic and acidic residues" evidence="1">
    <location>
        <begin position="534"/>
        <end position="553"/>
    </location>
</feature>